<reference evidence="1" key="1">
    <citation type="submission" date="2023-06" db="EMBL/GenBank/DDBJ databases">
        <title>Gycomyces niveus sp.nov., a novel actinomycete isolated from soil in Shouguang.</title>
        <authorList>
            <person name="Yang X."/>
            <person name="Zhao J."/>
        </authorList>
    </citation>
    <scope>NUCLEOTIDE SEQUENCE</scope>
    <source>
        <strain evidence="1">NEAU C2</strain>
    </source>
</reference>
<gene>
    <name evidence="1" type="ORF">QWI33_11275</name>
</gene>
<evidence type="ECO:0000313" key="2">
    <source>
        <dbReference type="Proteomes" id="UP001171902"/>
    </source>
</evidence>
<sequence>MTEYPNTENLPGPLAKRILDWANRQDLSSAYNWNVAFAPGWKVMGHGGIWGIIDPHPIMCGCGAEQLPLFTASSGEFDGGTGSWQPVEEAGTEYRHSDPVEVTIGRGYTLQLYYCPESERHTSCTEMF</sequence>
<accession>A0ABT7YNS8</accession>
<evidence type="ECO:0000313" key="1">
    <source>
        <dbReference type="EMBL" id="MDN3240306.1"/>
    </source>
</evidence>
<dbReference type="RefSeq" id="WP_289957233.1">
    <property type="nucleotide sequence ID" value="NZ_JAUEMJ010000003.1"/>
</dbReference>
<dbReference type="Proteomes" id="UP001171902">
    <property type="component" value="Unassembled WGS sequence"/>
</dbReference>
<protein>
    <submittedName>
        <fullName evidence="1">Uncharacterized protein</fullName>
    </submittedName>
</protein>
<dbReference type="EMBL" id="JAUEMJ010000003">
    <property type="protein sequence ID" value="MDN3240306.1"/>
    <property type="molecule type" value="Genomic_DNA"/>
</dbReference>
<proteinExistence type="predicted"/>
<organism evidence="1 2">
    <name type="scientific">Glycomyces tritici</name>
    <dbReference type="NCBI Taxonomy" id="2665176"/>
    <lineage>
        <taxon>Bacteria</taxon>
        <taxon>Bacillati</taxon>
        <taxon>Actinomycetota</taxon>
        <taxon>Actinomycetes</taxon>
        <taxon>Glycomycetales</taxon>
        <taxon>Glycomycetaceae</taxon>
        <taxon>Glycomyces</taxon>
    </lineage>
</organism>
<comment type="caution">
    <text evidence="1">The sequence shown here is derived from an EMBL/GenBank/DDBJ whole genome shotgun (WGS) entry which is preliminary data.</text>
</comment>
<keyword evidence="2" id="KW-1185">Reference proteome</keyword>
<name>A0ABT7YNS8_9ACTN</name>